<dbReference type="PANTHER" id="PTHR45843:SF1">
    <property type="entry name" value="PEPTIDYL-PROLYL CIS-TRANS ISOMERASE-LIKE 4"/>
    <property type="match status" value="1"/>
</dbReference>
<evidence type="ECO:0000256" key="2">
    <source>
        <dbReference type="ARBA" id="ARBA00023242"/>
    </source>
</evidence>
<keyword evidence="4" id="KW-1185">Reference proteome</keyword>
<dbReference type="PANTHER" id="PTHR45843">
    <property type="entry name" value="PEPTIDYL-PROLYL CIS-TRANS ISOMERASE-LIKE 4"/>
    <property type="match status" value="1"/>
</dbReference>
<evidence type="ECO:0000313" key="3">
    <source>
        <dbReference type="EMBL" id="PHT56881.1"/>
    </source>
</evidence>
<evidence type="ECO:0000313" key="4">
    <source>
        <dbReference type="Proteomes" id="UP000224567"/>
    </source>
</evidence>
<name>A0A2G2XHR0_CAPBA</name>
<accession>A0A2G2XHR0</accession>
<reference evidence="3 4" key="1">
    <citation type="journal article" date="2017" name="Genome Biol.">
        <title>New reference genome sequences of hot pepper reveal the massive evolution of plant disease-resistance genes by retroduplication.</title>
        <authorList>
            <person name="Kim S."/>
            <person name="Park J."/>
            <person name="Yeom S.I."/>
            <person name="Kim Y.M."/>
            <person name="Seo E."/>
            <person name="Kim K.T."/>
            <person name="Kim M.S."/>
            <person name="Lee J.M."/>
            <person name="Cheong K."/>
            <person name="Shin H.S."/>
            <person name="Kim S.B."/>
            <person name="Han K."/>
            <person name="Lee J."/>
            <person name="Park M."/>
            <person name="Lee H.A."/>
            <person name="Lee H.Y."/>
            <person name="Lee Y."/>
            <person name="Oh S."/>
            <person name="Lee J.H."/>
            <person name="Choi E."/>
            <person name="Choi E."/>
            <person name="Lee S.E."/>
            <person name="Jeon J."/>
            <person name="Kim H."/>
            <person name="Choi G."/>
            <person name="Song H."/>
            <person name="Lee J."/>
            <person name="Lee S.C."/>
            <person name="Kwon J.K."/>
            <person name="Lee H.Y."/>
            <person name="Koo N."/>
            <person name="Hong Y."/>
            <person name="Kim R.W."/>
            <person name="Kang W.H."/>
            <person name="Huh J.H."/>
            <person name="Kang B.C."/>
            <person name="Yang T.J."/>
            <person name="Lee Y.H."/>
            <person name="Bennetzen J.L."/>
            <person name="Choi D."/>
        </authorList>
    </citation>
    <scope>NUCLEOTIDE SEQUENCE [LARGE SCALE GENOMIC DNA]</scope>
    <source>
        <strain evidence="4">cv. PBC81</strain>
    </source>
</reference>
<dbReference type="Proteomes" id="UP000224567">
    <property type="component" value="Unassembled WGS sequence"/>
</dbReference>
<dbReference type="EMBL" id="MLFT02000002">
    <property type="protein sequence ID" value="PHT56881.1"/>
    <property type="molecule type" value="Genomic_DNA"/>
</dbReference>
<dbReference type="GO" id="GO:0016853">
    <property type="term" value="F:isomerase activity"/>
    <property type="evidence" value="ECO:0007669"/>
    <property type="project" value="UniProtKB-KW"/>
</dbReference>
<dbReference type="GO" id="GO:0003676">
    <property type="term" value="F:nucleic acid binding"/>
    <property type="evidence" value="ECO:0007669"/>
    <property type="project" value="InterPro"/>
</dbReference>
<evidence type="ECO:0000256" key="1">
    <source>
        <dbReference type="ARBA" id="ARBA00004123"/>
    </source>
</evidence>
<dbReference type="STRING" id="33114.A0A2G2XHR0"/>
<protein>
    <submittedName>
        <fullName evidence="3">Peptidyl-prolyl cis-trans isomerase-like 4</fullName>
    </submittedName>
</protein>
<dbReference type="AlphaFoldDB" id="A0A2G2XHR0"/>
<comment type="caution">
    <text evidence="3">The sequence shown here is derived from an EMBL/GenBank/DDBJ whole genome shotgun (WGS) entry which is preliminary data.</text>
</comment>
<dbReference type="InterPro" id="IPR035542">
    <property type="entry name" value="CRIP"/>
</dbReference>
<reference evidence="4" key="2">
    <citation type="journal article" date="2017" name="J. Anim. Genet.">
        <title>Multiple reference genome sequences of hot pepper reveal the massive evolution of plant disease resistance genes by retroduplication.</title>
        <authorList>
            <person name="Kim S."/>
            <person name="Park J."/>
            <person name="Yeom S.-I."/>
            <person name="Kim Y.-M."/>
            <person name="Seo E."/>
            <person name="Kim K.-T."/>
            <person name="Kim M.-S."/>
            <person name="Lee J.M."/>
            <person name="Cheong K."/>
            <person name="Shin H.-S."/>
            <person name="Kim S.-B."/>
            <person name="Han K."/>
            <person name="Lee J."/>
            <person name="Park M."/>
            <person name="Lee H.-A."/>
            <person name="Lee H.-Y."/>
            <person name="Lee Y."/>
            <person name="Oh S."/>
            <person name="Lee J.H."/>
            <person name="Choi E."/>
            <person name="Choi E."/>
            <person name="Lee S.E."/>
            <person name="Jeon J."/>
            <person name="Kim H."/>
            <person name="Choi G."/>
            <person name="Song H."/>
            <person name="Lee J."/>
            <person name="Lee S.-C."/>
            <person name="Kwon J.-K."/>
            <person name="Lee H.-Y."/>
            <person name="Koo N."/>
            <person name="Hong Y."/>
            <person name="Kim R.W."/>
            <person name="Kang W.-H."/>
            <person name="Huh J.H."/>
            <person name="Kang B.-C."/>
            <person name="Yang T.-J."/>
            <person name="Lee Y.-H."/>
            <person name="Bennetzen J.L."/>
            <person name="Choi D."/>
        </authorList>
    </citation>
    <scope>NUCLEOTIDE SEQUENCE [LARGE SCALE GENOMIC DNA]</scope>
    <source>
        <strain evidence="4">cv. PBC81</strain>
    </source>
</reference>
<gene>
    <name evidence="3" type="ORF">CQW23_05367</name>
</gene>
<dbReference type="OrthoDB" id="2083at2759"/>
<proteinExistence type="predicted"/>
<comment type="subcellular location">
    <subcellularLocation>
        <location evidence="1">Nucleus</location>
    </subcellularLocation>
</comment>
<keyword evidence="2" id="KW-0539">Nucleus</keyword>
<organism evidence="3 4">
    <name type="scientific">Capsicum baccatum</name>
    <name type="common">Peruvian pepper</name>
    <dbReference type="NCBI Taxonomy" id="33114"/>
    <lineage>
        <taxon>Eukaryota</taxon>
        <taxon>Viridiplantae</taxon>
        <taxon>Streptophyta</taxon>
        <taxon>Embryophyta</taxon>
        <taxon>Tracheophyta</taxon>
        <taxon>Spermatophyta</taxon>
        <taxon>Magnoliopsida</taxon>
        <taxon>eudicotyledons</taxon>
        <taxon>Gunneridae</taxon>
        <taxon>Pentapetalae</taxon>
        <taxon>asterids</taxon>
        <taxon>lamiids</taxon>
        <taxon>Solanales</taxon>
        <taxon>Solanaceae</taxon>
        <taxon>Solanoideae</taxon>
        <taxon>Capsiceae</taxon>
        <taxon>Capsicum</taxon>
    </lineage>
</organism>
<dbReference type="SUPFAM" id="SSF54928">
    <property type="entry name" value="RNA-binding domain, RBD"/>
    <property type="match status" value="1"/>
</dbReference>
<sequence length="80" mass="9138">MIGCQWMRDTEPEEVVRVKEAHSRAVVLESIGDFPDAEIKPPDNVLFVCKLNEATDDESLYIIFFSCAETIKSAEIIRDY</sequence>
<dbReference type="InterPro" id="IPR035979">
    <property type="entry name" value="RBD_domain_sf"/>
</dbReference>
<dbReference type="GO" id="GO:0005634">
    <property type="term" value="C:nucleus"/>
    <property type="evidence" value="ECO:0007669"/>
    <property type="project" value="UniProtKB-SubCell"/>
</dbReference>